<name>A0ACB8T5E6_9AGAM</name>
<proteinExistence type="predicted"/>
<gene>
    <name evidence="1" type="ORF">BV25DRAFT_1802530</name>
</gene>
<keyword evidence="2" id="KW-1185">Reference proteome</keyword>
<reference evidence="1" key="1">
    <citation type="submission" date="2021-03" db="EMBL/GenBank/DDBJ databases">
        <authorList>
            <consortium name="DOE Joint Genome Institute"/>
            <person name="Ahrendt S."/>
            <person name="Looney B.P."/>
            <person name="Miyauchi S."/>
            <person name="Morin E."/>
            <person name="Drula E."/>
            <person name="Courty P.E."/>
            <person name="Chicoki N."/>
            <person name="Fauchery L."/>
            <person name="Kohler A."/>
            <person name="Kuo A."/>
            <person name="Labutti K."/>
            <person name="Pangilinan J."/>
            <person name="Lipzen A."/>
            <person name="Riley R."/>
            <person name="Andreopoulos W."/>
            <person name="He G."/>
            <person name="Johnson J."/>
            <person name="Barry K.W."/>
            <person name="Grigoriev I.V."/>
            <person name="Nagy L."/>
            <person name="Hibbett D."/>
            <person name="Henrissat B."/>
            <person name="Matheny P.B."/>
            <person name="Labbe J."/>
            <person name="Martin F."/>
        </authorList>
    </citation>
    <scope>NUCLEOTIDE SEQUENCE</scope>
    <source>
        <strain evidence="1">HHB10654</strain>
    </source>
</reference>
<evidence type="ECO:0000313" key="2">
    <source>
        <dbReference type="Proteomes" id="UP000814140"/>
    </source>
</evidence>
<evidence type="ECO:0000313" key="1">
    <source>
        <dbReference type="EMBL" id="KAI0063120.1"/>
    </source>
</evidence>
<organism evidence="1 2">
    <name type="scientific">Artomyces pyxidatus</name>
    <dbReference type="NCBI Taxonomy" id="48021"/>
    <lineage>
        <taxon>Eukaryota</taxon>
        <taxon>Fungi</taxon>
        <taxon>Dikarya</taxon>
        <taxon>Basidiomycota</taxon>
        <taxon>Agaricomycotina</taxon>
        <taxon>Agaricomycetes</taxon>
        <taxon>Russulales</taxon>
        <taxon>Auriscalpiaceae</taxon>
        <taxon>Artomyces</taxon>
    </lineage>
</organism>
<dbReference type="EMBL" id="MU277204">
    <property type="protein sequence ID" value="KAI0063120.1"/>
    <property type="molecule type" value="Genomic_DNA"/>
</dbReference>
<protein>
    <submittedName>
        <fullName evidence="1">SPRY-domain-containing protein</fullName>
    </submittedName>
</protein>
<reference evidence="1" key="2">
    <citation type="journal article" date="2022" name="New Phytol.">
        <title>Evolutionary transition to the ectomycorrhizal habit in the genomes of a hyperdiverse lineage of mushroom-forming fungi.</title>
        <authorList>
            <person name="Looney B."/>
            <person name="Miyauchi S."/>
            <person name="Morin E."/>
            <person name="Drula E."/>
            <person name="Courty P.E."/>
            <person name="Kohler A."/>
            <person name="Kuo A."/>
            <person name="LaButti K."/>
            <person name="Pangilinan J."/>
            <person name="Lipzen A."/>
            <person name="Riley R."/>
            <person name="Andreopoulos W."/>
            <person name="He G."/>
            <person name="Johnson J."/>
            <person name="Nolan M."/>
            <person name="Tritt A."/>
            <person name="Barry K.W."/>
            <person name="Grigoriev I.V."/>
            <person name="Nagy L.G."/>
            <person name="Hibbett D."/>
            <person name="Henrissat B."/>
            <person name="Matheny P.B."/>
            <person name="Labbe J."/>
            <person name="Martin F.M."/>
        </authorList>
    </citation>
    <scope>NUCLEOTIDE SEQUENCE</scope>
    <source>
        <strain evidence="1">HHB10654</strain>
    </source>
</reference>
<comment type="caution">
    <text evidence="1">The sequence shown here is derived from an EMBL/GenBank/DDBJ whole genome shotgun (WGS) entry which is preliminary data.</text>
</comment>
<accession>A0ACB8T5E6</accession>
<sequence>MHVGGGTVDNAGMARTNHPIPPACGIYYYEIEVLSKGQKACRCLYSFTASDTRLNKLPGWEKNSWGYHGDDGFSFSAEKAGSTYGPTFGGGDIIGAGVDFSQNRAFFTKNGTLIGMVFGNVASDVQIYPSVGLRHPNEGVRVNFGHTAFKYDIDDHVQQQRDVVWSRIQQARVDWRVLEPGRTAAASISSAFTAGSAFSSGDGNESHDIDESFVADTKVDDEGREEVGRLVLNYLVHHGYAKTANAFEEQLARSARTRTSDDLSPPLPVPPPPAPADGDSPMAAPASEPEPEPEPSALEQRLSVVHAVRRGDMDSALSSAETLFPAILERDAGLVRIKLRCRKFVELVNAAAELKRAATGTADGHGGDDADVEAMDVDEGAGASPPPAKSAAEAALRAAIAYGKALRADYKRDPRAEVQAHLEKTFSVVAYHFPMDVGGEVGRWAGQDARDVLAAEVNQAILESQGFPARPALERVYRQTAASLVQLGFLGVGAAVFADIKRELLDG</sequence>
<dbReference type="Proteomes" id="UP000814140">
    <property type="component" value="Unassembled WGS sequence"/>
</dbReference>